<feature type="region of interest" description="Disordered" evidence="6">
    <location>
        <begin position="1"/>
        <end position="25"/>
    </location>
</feature>
<protein>
    <submittedName>
        <fullName evidence="9">Copper resistance protein</fullName>
    </submittedName>
</protein>
<dbReference type="KEGG" id="caqu:CAQU_09635"/>
<comment type="subcellular location">
    <subcellularLocation>
        <location evidence="1">Cell membrane</location>
        <topology evidence="1">Multi-pass membrane protein</topology>
    </subcellularLocation>
</comment>
<dbReference type="RefSeq" id="WP_075727184.1">
    <property type="nucleotide sequence ID" value="NZ_CP009245.1"/>
</dbReference>
<dbReference type="EMBL" id="CP009245">
    <property type="protein sequence ID" value="APT85288.1"/>
    <property type="molecule type" value="Genomic_DNA"/>
</dbReference>
<dbReference type="Proteomes" id="UP000185478">
    <property type="component" value="Chromosome"/>
</dbReference>
<accession>A0A1L7CHH6</accession>
<feature type="transmembrane region" description="Helical" evidence="7">
    <location>
        <begin position="287"/>
        <end position="306"/>
    </location>
</feature>
<keyword evidence="5 7" id="KW-0472">Membrane</keyword>
<gene>
    <name evidence="9" type="ORF">CAQU_09635</name>
</gene>
<evidence type="ECO:0000256" key="4">
    <source>
        <dbReference type="ARBA" id="ARBA00022989"/>
    </source>
</evidence>
<feature type="transmembrane region" description="Helical" evidence="7">
    <location>
        <begin position="35"/>
        <end position="56"/>
    </location>
</feature>
<feature type="transmembrane region" description="Helical" evidence="7">
    <location>
        <begin position="395"/>
        <end position="413"/>
    </location>
</feature>
<dbReference type="GO" id="GO:0005886">
    <property type="term" value="C:plasma membrane"/>
    <property type="evidence" value="ECO:0007669"/>
    <property type="project" value="UniProtKB-SubCell"/>
</dbReference>
<keyword evidence="4 7" id="KW-1133">Transmembrane helix</keyword>
<feature type="transmembrane region" description="Helical" evidence="7">
    <location>
        <begin position="221"/>
        <end position="247"/>
    </location>
</feature>
<sequence>MSEIAPVTTDDGFPDSPASPPAAGAGGRARGSWPLFVAFALVAGVVAAVIAAGFLAESLALLGIPDPGPLTTAGLPLVRGAAVVSTCVAIGSFLLSSFLVSPRVDVGVFEDSRLFHRHARGDARRLREGKEVLDEDSAHGGPADTLDAAGIAWKYRPGQDPLVQALKGARLGVDGSIAARTGAWACLVTAVLALLLVPMYLSDVSGETLGTAIKPENWSVALGQVSTSVAFVAVAIIGVITGVGALLSTRWIMQPVWLVGAFFLFVPLGLEGHSATGGDHDYGTNSYLWHLLFVGLWIGGLIALIAHGRRKGEGMETAVRRYSILAFASAVGMAISGLINAAIRLSFSDWLTTGYGRLIAIKAVAVIALAGFGLYHRKITIPQLETNPVLFRRIAAVEVALMAATVGVAVALSRTPPPPPRIPDINTMDIQLGYKLFVAPTWTNVWTMWRFDIMFGTLAILLTWAYIWGVLRVKAQGFDWPWWRTAWFIGGNIMLLVTMCSGIGLYMPALFSMHMVGHMILSMGVPVFWVLGGPITLWREAIQPAADGEPGPRAWLGVLIDNPVMRFVTHPAVNTIQFLVAFYGLYLDSIYSFAVSEHAGHLGMNFMFLISGSIYFWELIGVDPAPRRTDPKIKLMWLTFSLPIHMFFGVTLMMLQTVLAYDFYSTLGLPWNPDLLQDQLVGGGVAWASGQFPLLIVYIVIVNQWWTDDKRQMKSYDRRADATDDADMAAYNEMLAAMNQGINPEADYYDSDVRNSPRNNPRDS</sequence>
<dbReference type="InterPro" id="IPR008457">
    <property type="entry name" value="Cu-R_CopD_dom"/>
</dbReference>
<feature type="transmembrane region" description="Helical" evidence="7">
    <location>
        <begin position="177"/>
        <end position="201"/>
    </location>
</feature>
<feature type="transmembrane region" description="Helical" evidence="7">
    <location>
        <begin position="684"/>
        <end position="706"/>
    </location>
</feature>
<dbReference type="GO" id="GO:0006825">
    <property type="term" value="P:copper ion transport"/>
    <property type="evidence" value="ECO:0007669"/>
    <property type="project" value="InterPro"/>
</dbReference>
<feature type="transmembrane region" description="Helical" evidence="7">
    <location>
        <begin position="355"/>
        <end position="375"/>
    </location>
</feature>
<evidence type="ECO:0000256" key="5">
    <source>
        <dbReference type="ARBA" id="ARBA00023136"/>
    </source>
</evidence>
<dbReference type="InterPro" id="IPR032694">
    <property type="entry name" value="CopC/D"/>
</dbReference>
<evidence type="ECO:0000256" key="1">
    <source>
        <dbReference type="ARBA" id="ARBA00004651"/>
    </source>
</evidence>
<evidence type="ECO:0000256" key="3">
    <source>
        <dbReference type="ARBA" id="ARBA00022692"/>
    </source>
</evidence>
<dbReference type="InterPro" id="IPR019108">
    <property type="entry name" value="Caa3_assmbl_CtaG-rel"/>
</dbReference>
<evidence type="ECO:0000259" key="8">
    <source>
        <dbReference type="Pfam" id="PF05425"/>
    </source>
</evidence>
<dbReference type="Pfam" id="PF05425">
    <property type="entry name" value="CopD"/>
    <property type="match status" value="1"/>
</dbReference>
<name>A0A1L7CHH6_9CORY</name>
<feature type="domain" description="Copper resistance protein D" evidence="8">
    <location>
        <begin position="318"/>
        <end position="412"/>
    </location>
</feature>
<reference evidence="9 10" key="1">
    <citation type="submission" date="2014-08" db="EMBL/GenBank/DDBJ databases">
        <title>Complete genome sequence of Corynebacterium aquilae S-613T(T) (=DSM 44791(T)), isolated from the choana of a healthy golden eagle.</title>
        <authorList>
            <person name="Ruckert C."/>
            <person name="Albersmeier A."/>
            <person name="Winkler A."/>
            <person name="Kalinowski J."/>
        </authorList>
    </citation>
    <scope>NUCLEOTIDE SEQUENCE [LARGE SCALE GENOMIC DNA]</scope>
    <source>
        <strain evidence="9 10">S-613</strain>
    </source>
</reference>
<evidence type="ECO:0000256" key="2">
    <source>
        <dbReference type="ARBA" id="ARBA00022475"/>
    </source>
</evidence>
<feature type="transmembrane region" description="Helical" evidence="7">
    <location>
        <begin position="453"/>
        <end position="473"/>
    </location>
</feature>
<feature type="transmembrane region" description="Helical" evidence="7">
    <location>
        <begin position="575"/>
        <end position="594"/>
    </location>
</feature>
<keyword evidence="3 7" id="KW-0812">Transmembrane</keyword>
<dbReference type="AlphaFoldDB" id="A0A1L7CHH6"/>
<feature type="transmembrane region" description="Helical" evidence="7">
    <location>
        <begin position="485"/>
        <end position="507"/>
    </location>
</feature>
<dbReference type="STRING" id="1431546.CAQU_09635"/>
<feature type="transmembrane region" description="Helical" evidence="7">
    <location>
        <begin position="606"/>
        <end position="625"/>
    </location>
</feature>
<feature type="transmembrane region" description="Helical" evidence="7">
    <location>
        <begin position="637"/>
        <end position="664"/>
    </location>
</feature>
<feature type="transmembrane region" description="Helical" evidence="7">
    <location>
        <begin position="322"/>
        <end position="343"/>
    </location>
</feature>
<dbReference type="Pfam" id="PF09678">
    <property type="entry name" value="Caa3_CtaG"/>
    <property type="match status" value="1"/>
</dbReference>
<dbReference type="PANTHER" id="PTHR34820:SF4">
    <property type="entry name" value="INNER MEMBRANE PROTEIN YEBZ"/>
    <property type="match status" value="1"/>
</dbReference>
<evidence type="ECO:0000256" key="6">
    <source>
        <dbReference type="SAM" id="MobiDB-lite"/>
    </source>
</evidence>
<dbReference type="OrthoDB" id="5241646at2"/>
<evidence type="ECO:0000313" key="9">
    <source>
        <dbReference type="EMBL" id="APT85288.1"/>
    </source>
</evidence>
<proteinExistence type="predicted"/>
<feature type="transmembrane region" description="Helical" evidence="7">
    <location>
        <begin position="519"/>
        <end position="538"/>
    </location>
</feature>
<feature type="transmembrane region" description="Helical" evidence="7">
    <location>
        <begin position="76"/>
        <end position="100"/>
    </location>
</feature>
<keyword evidence="10" id="KW-1185">Reference proteome</keyword>
<feature type="transmembrane region" description="Helical" evidence="7">
    <location>
        <begin position="256"/>
        <end position="275"/>
    </location>
</feature>
<evidence type="ECO:0000313" key="10">
    <source>
        <dbReference type="Proteomes" id="UP000185478"/>
    </source>
</evidence>
<dbReference type="PANTHER" id="PTHR34820">
    <property type="entry name" value="INNER MEMBRANE PROTEIN YEBZ"/>
    <property type="match status" value="1"/>
</dbReference>
<organism evidence="9 10">
    <name type="scientific">Corynebacterium aquilae DSM 44791</name>
    <dbReference type="NCBI Taxonomy" id="1431546"/>
    <lineage>
        <taxon>Bacteria</taxon>
        <taxon>Bacillati</taxon>
        <taxon>Actinomycetota</taxon>
        <taxon>Actinomycetes</taxon>
        <taxon>Mycobacteriales</taxon>
        <taxon>Corynebacteriaceae</taxon>
        <taxon>Corynebacterium</taxon>
    </lineage>
</organism>
<keyword evidence="2" id="KW-1003">Cell membrane</keyword>
<evidence type="ECO:0000256" key="7">
    <source>
        <dbReference type="SAM" id="Phobius"/>
    </source>
</evidence>